<keyword evidence="1 3" id="KW-0963">Cytoplasm</keyword>
<dbReference type="InterPro" id="IPR008978">
    <property type="entry name" value="HSP20-like_chaperone"/>
</dbReference>
<evidence type="ECO:0000259" key="5">
    <source>
        <dbReference type="Pfam" id="PF08190"/>
    </source>
</evidence>
<sequence length="1002" mass="113141">MRHYGVDIPNNMASERTLEDLNLSRDEVKRLGEALKDEQFRKLLCEYAEEISNPENMRKAEEEIAMMENERGMSVQFIHPEPGYVLKTTVNGSIKAFINICQNDKIDKPKSQKQTSPDGKSGLLWQIPHSFAPPKDDFDKSKQKCQVYDVVFHPDTYRMAIKNDRFKKLVEDTALDGIEHQFGVTLDKNNIKRPKLKFKGMKTATILRERKQDSDLYPMPPDDLLNQMPYPYDSKTSSEKAAENEARHSKQKTDNKNGNKVKSEERKFTEPKYTITHRSHIDMSEYRNAPDAKTSTRPKELVIKIELPLLNSAAQANLDIFEKRLLITSVSPAAYKLDLALPYPVNEDEGTAKFDKSKRLLIVTLPVLPDKTQPLPFSEMSDHQSFSEITQNSSTTDIIDEHLVKELNTDNSGVSKPELQSLKNTQVNDAENNLFPQNVKWVLPEYQFSQDNETVSFVIKVKNVEENSTKMLFPQNTMAIIQFISYGAGCFPIYYSMCVKFLEGCYIASEHGSVDVSNDNLVFIILKKKESRGLWDTFEIGVDDSKLEPILFLDIFQKVRQFLTKSNLQRELSELDQEATLQESTMPVLVEALPELAVVTMEEAKLTIEIKPPKAKKYKPEDEELDDEDYEPPSSAEIEVIHKHPTPNLHGILKTRTPSESSEEVNGMEPESPRSEGEELSSSFSKKRSVSFSNHVDKASFKSFASVSSMTTVLKSKRRRQRKRDEKRQGRMRRASEGTSSSEECINSLDAHSLSEGEGSLEKPLPKSGLSRALSDPGPNIYPDKVNQKEKKKNGNKKGKKGNHISDKKPESIPKDASVIDFRTSGAQSGDKVISSETCDNFEESLKGKPIGKNECGEVNGAENFLEKDGDKKKKIISEIRSKLAGGDTTGETPCDRHDSDDDDFVDAVSSMADEFSGKISITDKCDKENVVSTSCDQVFPVNEDDQKSGPQKKLTADRLKEHSDVETILSWEDGPQRNDSEHVTKCPFEFSNALIYELDID</sequence>
<dbReference type="GO" id="GO:0070286">
    <property type="term" value="P:axonemal dynein complex assembly"/>
    <property type="evidence" value="ECO:0007669"/>
    <property type="project" value="UniProtKB-UniRule"/>
</dbReference>
<dbReference type="AlphaFoldDB" id="A0AAD8BPN0"/>
<comment type="similarity">
    <text evidence="3">Belongs to the PIH1 family. Kintoun subfamily.</text>
</comment>
<evidence type="ECO:0000256" key="2">
    <source>
        <dbReference type="ARBA" id="ARBA00024190"/>
    </source>
</evidence>
<dbReference type="Gene3D" id="2.60.40.790">
    <property type="match status" value="1"/>
</dbReference>
<name>A0AAD8BPN0_BIOPF</name>
<evidence type="ECO:0000313" key="7">
    <source>
        <dbReference type="EMBL" id="KAK0058542.1"/>
    </source>
</evidence>
<gene>
    <name evidence="7" type="ORF">Bpfe_012184</name>
</gene>
<evidence type="ECO:0000259" key="6">
    <source>
        <dbReference type="Pfam" id="PF18201"/>
    </source>
</evidence>
<feature type="compositionally biased region" description="Basic residues" evidence="4">
    <location>
        <begin position="790"/>
        <end position="803"/>
    </location>
</feature>
<dbReference type="GO" id="GO:0120293">
    <property type="term" value="C:dynein axonemal particle"/>
    <property type="evidence" value="ECO:0007669"/>
    <property type="project" value="UniProtKB-SubCell"/>
</dbReference>
<dbReference type="EMBL" id="JASAOG010000048">
    <property type="protein sequence ID" value="KAK0058542.1"/>
    <property type="molecule type" value="Genomic_DNA"/>
</dbReference>
<reference evidence="7" key="2">
    <citation type="submission" date="2023-04" db="EMBL/GenBank/DDBJ databases">
        <authorList>
            <person name="Bu L."/>
            <person name="Lu L."/>
            <person name="Laidemitt M.R."/>
            <person name="Zhang S.M."/>
            <person name="Mutuku M."/>
            <person name="Mkoji G."/>
            <person name="Steinauer M."/>
            <person name="Loker E.S."/>
        </authorList>
    </citation>
    <scope>NUCLEOTIDE SEQUENCE</scope>
    <source>
        <strain evidence="7">KasaAsao</strain>
        <tissue evidence="7">Whole Snail</tissue>
    </source>
</reference>
<evidence type="ECO:0000256" key="1">
    <source>
        <dbReference type="ARBA" id="ARBA00022490"/>
    </source>
</evidence>
<keyword evidence="8" id="KW-1185">Reference proteome</keyword>
<feature type="domain" description="PIH1 N-terminal" evidence="5">
    <location>
        <begin position="51"/>
        <end position="213"/>
    </location>
</feature>
<feature type="region of interest" description="Disordered" evidence="4">
    <location>
        <begin position="642"/>
        <end position="835"/>
    </location>
</feature>
<feature type="region of interest" description="Disordered" evidence="4">
    <location>
        <begin position="941"/>
        <end position="961"/>
    </location>
</feature>
<dbReference type="Pfam" id="PF08190">
    <property type="entry name" value="PIH1"/>
    <property type="match status" value="1"/>
</dbReference>
<dbReference type="Pfam" id="PF18201">
    <property type="entry name" value="PIH1_CS"/>
    <property type="match status" value="1"/>
</dbReference>
<evidence type="ECO:0000313" key="8">
    <source>
        <dbReference type="Proteomes" id="UP001233172"/>
    </source>
</evidence>
<comment type="subcellular location">
    <subcellularLocation>
        <location evidence="3">Cytoplasm</location>
    </subcellularLocation>
    <subcellularLocation>
        <location evidence="2">Dynein axonemal particle</location>
    </subcellularLocation>
</comment>
<feature type="region of interest" description="Disordered" evidence="4">
    <location>
        <begin position="209"/>
        <end position="274"/>
    </location>
</feature>
<evidence type="ECO:0000256" key="3">
    <source>
        <dbReference type="HAMAP-Rule" id="MF_03069"/>
    </source>
</evidence>
<feature type="domain" description="PIH1D1/2/3 CS-like" evidence="6">
    <location>
        <begin position="268"/>
        <end position="368"/>
    </location>
</feature>
<dbReference type="InterPro" id="IPR050734">
    <property type="entry name" value="PIH1/Kintoun_subfamily"/>
</dbReference>
<dbReference type="InterPro" id="IPR041442">
    <property type="entry name" value="PIH1D1/2/3_CS-like"/>
</dbReference>
<dbReference type="SUPFAM" id="SSF49764">
    <property type="entry name" value="HSP20-like chaperones"/>
    <property type="match status" value="1"/>
</dbReference>
<dbReference type="GO" id="GO:0060285">
    <property type="term" value="P:cilium-dependent cell motility"/>
    <property type="evidence" value="ECO:0007669"/>
    <property type="project" value="UniProtKB-UniRule"/>
</dbReference>
<accession>A0AAD8BPN0</accession>
<dbReference type="Proteomes" id="UP001233172">
    <property type="component" value="Unassembled WGS sequence"/>
</dbReference>
<organism evidence="7 8">
    <name type="scientific">Biomphalaria pfeifferi</name>
    <name type="common">Bloodfluke planorb</name>
    <name type="synonym">Freshwater snail</name>
    <dbReference type="NCBI Taxonomy" id="112525"/>
    <lineage>
        <taxon>Eukaryota</taxon>
        <taxon>Metazoa</taxon>
        <taxon>Spiralia</taxon>
        <taxon>Lophotrochozoa</taxon>
        <taxon>Mollusca</taxon>
        <taxon>Gastropoda</taxon>
        <taxon>Heterobranchia</taxon>
        <taxon>Euthyneura</taxon>
        <taxon>Panpulmonata</taxon>
        <taxon>Hygrophila</taxon>
        <taxon>Lymnaeoidea</taxon>
        <taxon>Planorbidae</taxon>
        <taxon>Biomphalaria</taxon>
    </lineage>
</organism>
<feature type="region of interest" description="Disordered" evidence="4">
    <location>
        <begin position="885"/>
        <end position="904"/>
    </location>
</feature>
<feature type="compositionally biased region" description="Basic and acidic residues" evidence="4">
    <location>
        <begin position="236"/>
        <end position="270"/>
    </location>
</feature>
<evidence type="ECO:0000256" key="4">
    <source>
        <dbReference type="SAM" id="MobiDB-lite"/>
    </source>
</evidence>
<dbReference type="HAMAP" id="MF_03069">
    <property type="entry name" value="Kintoun"/>
    <property type="match status" value="1"/>
</dbReference>
<comment type="function">
    <text evidence="3">Required for cytoplasmic pre-assembly of axonemal dyneins, thereby playing a central role in motility in cilia and flagella. Involved in pre-assembly of dynein arm complexes in the cytoplasm before intraflagellar transport loads them for the ciliary compartment.</text>
</comment>
<protein>
    <recommendedName>
        <fullName evidence="3">Protein kintoun</fullName>
    </recommendedName>
    <alternativeName>
        <fullName evidence="3">Dynein assembly factor 2, axonemal homolog</fullName>
    </alternativeName>
</protein>
<reference evidence="7" key="1">
    <citation type="journal article" date="2023" name="PLoS Negl. Trop. Dis.">
        <title>A genome sequence for Biomphalaria pfeifferi, the major vector snail for the human-infecting parasite Schistosoma mansoni.</title>
        <authorList>
            <person name="Bu L."/>
            <person name="Lu L."/>
            <person name="Laidemitt M.R."/>
            <person name="Zhang S.M."/>
            <person name="Mutuku M."/>
            <person name="Mkoji G."/>
            <person name="Steinauer M."/>
            <person name="Loker E.S."/>
        </authorList>
    </citation>
    <scope>NUCLEOTIDE SEQUENCE</scope>
    <source>
        <strain evidence="7">KasaAsao</strain>
    </source>
</reference>
<dbReference type="InterPro" id="IPR034727">
    <property type="entry name" value="Kintoun"/>
</dbReference>
<dbReference type="PANTHER" id="PTHR22997">
    <property type="entry name" value="PIH1 DOMAIN-CONTAINING PROTEIN 1"/>
    <property type="match status" value="1"/>
</dbReference>
<dbReference type="PANTHER" id="PTHR22997:SF3">
    <property type="entry name" value="PROTEIN KINTOUN"/>
    <property type="match status" value="1"/>
</dbReference>
<proteinExistence type="inferred from homology"/>
<feature type="compositionally biased region" description="Basic and acidic residues" evidence="4">
    <location>
        <begin position="804"/>
        <end position="814"/>
    </location>
</feature>
<dbReference type="InterPro" id="IPR012981">
    <property type="entry name" value="PIH1_N"/>
</dbReference>
<comment type="caution">
    <text evidence="7">The sequence shown here is derived from an EMBL/GenBank/DDBJ whole genome shotgun (WGS) entry which is preliminary data.</text>
</comment>